<dbReference type="HOGENOM" id="CLU_085376_5_0_9"/>
<evidence type="ECO:0000259" key="4">
    <source>
        <dbReference type="PROSITE" id="PS50943"/>
    </source>
</evidence>
<feature type="domain" description="HTH cro/C1-type" evidence="4">
    <location>
        <begin position="10"/>
        <end position="64"/>
    </location>
</feature>
<evidence type="ECO:0000256" key="1">
    <source>
        <dbReference type="ARBA" id="ARBA00023015"/>
    </source>
</evidence>
<reference evidence="6" key="1">
    <citation type="submission" date="2015-01" db="EMBL/GenBank/DDBJ databases">
        <authorList>
            <person name="Andreevskaya M."/>
        </authorList>
    </citation>
    <scope>NUCLEOTIDE SEQUENCE [LARGE SCALE GENOMIC DNA]</scope>
    <source>
        <strain evidence="6">MKFS47</strain>
    </source>
</reference>
<dbReference type="KEGG" id="lpk:LACPI_1876"/>
<dbReference type="InterPro" id="IPR010982">
    <property type="entry name" value="Lambda_DNA-bd_dom_sf"/>
</dbReference>
<protein>
    <submittedName>
        <fullName evidence="5">HTH-type transcriptional regulator</fullName>
    </submittedName>
</protein>
<dbReference type="GO" id="GO:0003677">
    <property type="term" value="F:DNA binding"/>
    <property type="evidence" value="ECO:0007669"/>
    <property type="project" value="UniProtKB-KW"/>
</dbReference>
<gene>
    <name evidence="5" type="ORF">LACPI_1876</name>
</gene>
<dbReference type="InterPro" id="IPR001387">
    <property type="entry name" value="Cro/C1-type_HTH"/>
</dbReference>
<name>A0A0D6DZ63_9LACT</name>
<dbReference type="InterPro" id="IPR014710">
    <property type="entry name" value="RmlC-like_jellyroll"/>
</dbReference>
<evidence type="ECO:0000313" key="5">
    <source>
        <dbReference type="EMBL" id="CEN29076.1"/>
    </source>
</evidence>
<dbReference type="CDD" id="cd00093">
    <property type="entry name" value="HTH_XRE"/>
    <property type="match status" value="1"/>
</dbReference>
<dbReference type="EMBL" id="LN774769">
    <property type="protein sequence ID" value="CEN29076.1"/>
    <property type="molecule type" value="Genomic_DNA"/>
</dbReference>
<keyword evidence="1" id="KW-0805">Transcription regulation</keyword>
<dbReference type="GO" id="GO:0005829">
    <property type="term" value="C:cytosol"/>
    <property type="evidence" value="ECO:0007669"/>
    <property type="project" value="TreeGrafter"/>
</dbReference>
<evidence type="ECO:0000313" key="6">
    <source>
        <dbReference type="Proteomes" id="UP000033166"/>
    </source>
</evidence>
<dbReference type="STRING" id="1364.LP2241_50232"/>
<dbReference type="GO" id="GO:0003700">
    <property type="term" value="F:DNA-binding transcription factor activity"/>
    <property type="evidence" value="ECO:0007669"/>
    <property type="project" value="TreeGrafter"/>
</dbReference>
<keyword evidence="3" id="KW-0804">Transcription</keyword>
<dbReference type="SMART" id="SM00530">
    <property type="entry name" value="HTH_XRE"/>
    <property type="match status" value="1"/>
</dbReference>
<sequence length="186" mass="20996">MISKVIGMRLKKIREERGYSLEKVSELTGVSKPSINNIERGLTSPSIDSLWKIATGLSVPISYFFSEFKTAHTLVNMDELTKIDSKDELVSISSIFSWLPTDNFECFYLELAANANRVSQAHVKGSKELIFILEGQLTMLLGEERIVCKENAWLKFDANIAHTYLNETDAQVRGISVMIYPADIDR</sequence>
<accession>A0A0D6DZ63</accession>
<dbReference type="SUPFAM" id="SSF47413">
    <property type="entry name" value="lambda repressor-like DNA-binding domains"/>
    <property type="match status" value="1"/>
</dbReference>
<evidence type="ECO:0000256" key="3">
    <source>
        <dbReference type="ARBA" id="ARBA00023163"/>
    </source>
</evidence>
<dbReference type="AlphaFoldDB" id="A0A0D6DZ63"/>
<proteinExistence type="predicted"/>
<dbReference type="Pfam" id="PF07883">
    <property type="entry name" value="Cupin_2"/>
    <property type="match status" value="1"/>
</dbReference>
<organism evidence="5 6">
    <name type="scientific">Pseudolactococcus piscium MKFS47</name>
    <dbReference type="NCBI Taxonomy" id="297352"/>
    <lineage>
        <taxon>Bacteria</taxon>
        <taxon>Bacillati</taxon>
        <taxon>Bacillota</taxon>
        <taxon>Bacilli</taxon>
        <taxon>Lactobacillales</taxon>
        <taxon>Streptococcaceae</taxon>
        <taxon>Pseudolactococcus</taxon>
    </lineage>
</organism>
<dbReference type="Proteomes" id="UP000033166">
    <property type="component" value="Chromosome I"/>
</dbReference>
<dbReference type="Pfam" id="PF01381">
    <property type="entry name" value="HTH_3"/>
    <property type="match status" value="1"/>
</dbReference>
<dbReference type="PANTHER" id="PTHR46797:SF23">
    <property type="entry name" value="HTH-TYPE TRANSCRIPTIONAL REGULATOR SUTR"/>
    <property type="match status" value="1"/>
</dbReference>
<dbReference type="SUPFAM" id="SSF51182">
    <property type="entry name" value="RmlC-like cupins"/>
    <property type="match status" value="1"/>
</dbReference>
<dbReference type="InterPro" id="IPR013096">
    <property type="entry name" value="Cupin_2"/>
</dbReference>
<keyword evidence="2" id="KW-0238">DNA-binding</keyword>
<dbReference type="PANTHER" id="PTHR46797">
    <property type="entry name" value="HTH-TYPE TRANSCRIPTIONAL REGULATOR"/>
    <property type="match status" value="1"/>
</dbReference>
<dbReference type="InterPro" id="IPR050807">
    <property type="entry name" value="TransReg_Diox_bact_type"/>
</dbReference>
<dbReference type="Gene3D" id="2.60.120.10">
    <property type="entry name" value="Jelly Rolls"/>
    <property type="match status" value="1"/>
</dbReference>
<dbReference type="InterPro" id="IPR011051">
    <property type="entry name" value="RmlC_Cupin_sf"/>
</dbReference>
<dbReference type="PROSITE" id="PS50943">
    <property type="entry name" value="HTH_CROC1"/>
    <property type="match status" value="1"/>
</dbReference>
<dbReference type="RefSeq" id="WP_047916091.1">
    <property type="nucleotide sequence ID" value="NZ_LN774769.1"/>
</dbReference>
<dbReference type="CDD" id="cd02209">
    <property type="entry name" value="cupin_XRE_C"/>
    <property type="match status" value="1"/>
</dbReference>
<evidence type="ECO:0000256" key="2">
    <source>
        <dbReference type="ARBA" id="ARBA00023125"/>
    </source>
</evidence>
<dbReference type="Gene3D" id="1.10.260.40">
    <property type="entry name" value="lambda repressor-like DNA-binding domains"/>
    <property type="match status" value="1"/>
</dbReference>